<accession>A0A919NWC0</accession>
<dbReference type="PROSITE" id="PS50801">
    <property type="entry name" value="STAS"/>
    <property type="match status" value="1"/>
</dbReference>
<dbReference type="PANTHER" id="PTHR33495">
    <property type="entry name" value="ANTI-SIGMA FACTOR ANTAGONIST TM_1081-RELATED-RELATED"/>
    <property type="match status" value="1"/>
</dbReference>
<dbReference type="EMBL" id="BOMY01000061">
    <property type="protein sequence ID" value="GIF26506.1"/>
    <property type="molecule type" value="Genomic_DNA"/>
</dbReference>
<dbReference type="InterPro" id="IPR036513">
    <property type="entry name" value="STAS_dom_sf"/>
</dbReference>
<dbReference type="InterPro" id="IPR002645">
    <property type="entry name" value="STAS_dom"/>
</dbReference>
<organism evidence="2 3">
    <name type="scientific">Paractinoplanes tereljensis</name>
    <dbReference type="NCBI Taxonomy" id="571912"/>
    <lineage>
        <taxon>Bacteria</taxon>
        <taxon>Bacillati</taxon>
        <taxon>Actinomycetota</taxon>
        <taxon>Actinomycetes</taxon>
        <taxon>Micromonosporales</taxon>
        <taxon>Micromonosporaceae</taxon>
        <taxon>Paractinoplanes</taxon>
    </lineage>
</organism>
<gene>
    <name evidence="2" type="ORF">Ate02nite_92360</name>
</gene>
<dbReference type="GO" id="GO:0043856">
    <property type="term" value="F:anti-sigma factor antagonist activity"/>
    <property type="evidence" value="ECO:0007669"/>
    <property type="project" value="TreeGrafter"/>
</dbReference>
<comment type="caution">
    <text evidence="2">The sequence shown here is derived from an EMBL/GenBank/DDBJ whole genome shotgun (WGS) entry which is preliminary data.</text>
</comment>
<dbReference type="Gene3D" id="3.30.750.24">
    <property type="entry name" value="STAS domain"/>
    <property type="match status" value="1"/>
</dbReference>
<evidence type="ECO:0000313" key="2">
    <source>
        <dbReference type="EMBL" id="GIF26506.1"/>
    </source>
</evidence>
<dbReference type="PANTHER" id="PTHR33495:SF2">
    <property type="entry name" value="ANTI-SIGMA FACTOR ANTAGONIST TM_1081-RELATED"/>
    <property type="match status" value="1"/>
</dbReference>
<dbReference type="SUPFAM" id="SSF52091">
    <property type="entry name" value="SpoIIaa-like"/>
    <property type="match status" value="1"/>
</dbReference>
<dbReference type="InterPro" id="IPR058548">
    <property type="entry name" value="MlaB-like_STAS"/>
</dbReference>
<dbReference type="CDD" id="cd07043">
    <property type="entry name" value="STAS_anti-anti-sigma_factors"/>
    <property type="match status" value="1"/>
</dbReference>
<protein>
    <recommendedName>
        <fullName evidence="1">STAS domain-containing protein</fullName>
    </recommendedName>
</protein>
<reference evidence="2" key="1">
    <citation type="submission" date="2021-01" db="EMBL/GenBank/DDBJ databases">
        <title>Whole genome shotgun sequence of Actinoplanes tereljensis NBRC 105297.</title>
        <authorList>
            <person name="Komaki H."/>
            <person name="Tamura T."/>
        </authorList>
    </citation>
    <scope>NUCLEOTIDE SEQUENCE</scope>
    <source>
        <strain evidence="2">NBRC 105297</strain>
    </source>
</reference>
<evidence type="ECO:0000313" key="3">
    <source>
        <dbReference type="Proteomes" id="UP000623608"/>
    </source>
</evidence>
<keyword evidence="3" id="KW-1185">Reference proteome</keyword>
<dbReference type="AlphaFoldDB" id="A0A919NWC0"/>
<proteinExistence type="predicted"/>
<sequence length="123" mass="12795">MIPPEGRATVNLAITSRSTATSVRLNVSGEIDLDTAGQLDDAIAAVLGTGADRLEVDLSGTTFCSCAGITALLNGRREAVARQVGFEVVNATGIPLRVLQLTGVSSLLTTRSHRPPRRPVEAA</sequence>
<dbReference type="Pfam" id="PF13466">
    <property type="entry name" value="STAS_2"/>
    <property type="match status" value="1"/>
</dbReference>
<name>A0A919NWC0_9ACTN</name>
<feature type="domain" description="STAS" evidence="1">
    <location>
        <begin position="25"/>
        <end position="123"/>
    </location>
</feature>
<dbReference type="Proteomes" id="UP000623608">
    <property type="component" value="Unassembled WGS sequence"/>
</dbReference>
<evidence type="ECO:0000259" key="1">
    <source>
        <dbReference type="PROSITE" id="PS50801"/>
    </source>
</evidence>